<sequence>MDSTSLSVSANLTHQYALASLTTSLRSSCRGLVVANILVCAYSLLVLAVPPASPAARFVLMADVMAGMVLTDAVAAAGAISDLGKNGNDHAGWLPICGLVHTFCDHVRPGGALISGFVAVILCFLLLRRGGRARPGVGNGGENTVVGEERMSSELEPISPSSAATSGQTIGAARQTIAATPEGDDDAGDGLEERRHLPPPRVVQDPPPHREHSLSSPAPVSASPSKSRSPPPPALVLE</sequence>
<evidence type="ECO:0000256" key="1">
    <source>
        <dbReference type="ARBA" id="ARBA00004651"/>
    </source>
</evidence>
<evidence type="ECO:0000313" key="11">
    <source>
        <dbReference type="EMBL" id="KAF8643724.1"/>
    </source>
</evidence>
<organism evidence="11 12">
    <name type="scientific">Digitaria exilis</name>
    <dbReference type="NCBI Taxonomy" id="1010633"/>
    <lineage>
        <taxon>Eukaryota</taxon>
        <taxon>Viridiplantae</taxon>
        <taxon>Streptophyta</taxon>
        <taxon>Embryophyta</taxon>
        <taxon>Tracheophyta</taxon>
        <taxon>Spermatophyta</taxon>
        <taxon>Magnoliopsida</taxon>
        <taxon>Liliopsida</taxon>
        <taxon>Poales</taxon>
        <taxon>Poaceae</taxon>
        <taxon>PACMAD clade</taxon>
        <taxon>Panicoideae</taxon>
        <taxon>Panicodae</taxon>
        <taxon>Paniceae</taxon>
        <taxon>Anthephorinae</taxon>
        <taxon>Digitaria</taxon>
    </lineage>
</organism>
<evidence type="ECO:0000256" key="5">
    <source>
        <dbReference type="ARBA" id="ARBA00022692"/>
    </source>
</evidence>
<dbReference type="AlphaFoldDB" id="A0A834ZXT8"/>
<dbReference type="GO" id="GO:0005886">
    <property type="term" value="C:plasma membrane"/>
    <property type="evidence" value="ECO:0007669"/>
    <property type="project" value="UniProtKB-SubCell"/>
</dbReference>
<dbReference type="EMBL" id="JACEFO010003178">
    <property type="protein sequence ID" value="KAF8643724.1"/>
    <property type="molecule type" value="Genomic_DNA"/>
</dbReference>
<evidence type="ECO:0000256" key="3">
    <source>
        <dbReference type="ARBA" id="ARBA00011489"/>
    </source>
</evidence>
<evidence type="ECO:0000259" key="10">
    <source>
        <dbReference type="Pfam" id="PF04535"/>
    </source>
</evidence>
<feature type="compositionally biased region" description="Low complexity" evidence="9">
    <location>
        <begin position="215"/>
        <end position="228"/>
    </location>
</feature>
<evidence type="ECO:0000313" key="12">
    <source>
        <dbReference type="Proteomes" id="UP000636709"/>
    </source>
</evidence>
<name>A0A834ZXT8_9POAL</name>
<gene>
    <name evidence="11" type="ORF">HU200_066790</name>
</gene>
<protein>
    <recommendedName>
        <fullName evidence="8">CASP-like protein</fullName>
    </recommendedName>
</protein>
<dbReference type="InterPro" id="IPR006702">
    <property type="entry name" value="CASP_dom"/>
</dbReference>
<feature type="transmembrane region" description="Helical" evidence="8">
    <location>
        <begin position="110"/>
        <end position="127"/>
    </location>
</feature>
<comment type="similarity">
    <text evidence="2 8">Belongs to the Casparian strip membrane proteins (CASP) family.</text>
</comment>
<keyword evidence="12" id="KW-1185">Reference proteome</keyword>
<evidence type="ECO:0000256" key="6">
    <source>
        <dbReference type="ARBA" id="ARBA00022989"/>
    </source>
</evidence>
<feature type="compositionally biased region" description="Pro residues" evidence="9">
    <location>
        <begin position="229"/>
        <end position="238"/>
    </location>
</feature>
<evidence type="ECO:0000256" key="9">
    <source>
        <dbReference type="SAM" id="MobiDB-lite"/>
    </source>
</evidence>
<comment type="subcellular location">
    <subcellularLocation>
        <location evidence="1 8">Cell membrane</location>
        <topology evidence="1 8">Multi-pass membrane protein</topology>
    </subcellularLocation>
</comment>
<evidence type="ECO:0000256" key="4">
    <source>
        <dbReference type="ARBA" id="ARBA00022475"/>
    </source>
</evidence>
<evidence type="ECO:0000256" key="7">
    <source>
        <dbReference type="ARBA" id="ARBA00023136"/>
    </source>
</evidence>
<keyword evidence="4 8" id="KW-1003">Cell membrane</keyword>
<feature type="region of interest" description="Disordered" evidence="9">
    <location>
        <begin position="136"/>
        <end position="238"/>
    </location>
</feature>
<evidence type="ECO:0000256" key="2">
    <source>
        <dbReference type="ARBA" id="ARBA00007651"/>
    </source>
</evidence>
<feature type="transmembrane region" description="Helical" evidence="8">
    <location>
        <begin position="58"/>
        <end position="80"/>
    </location>
</feature>
<accession>A0A834ZXT8</accession>
<dbReference type="NCBIfam" id="TIGR01569">
    <property type="entry name" value="A_tha_TIGR01569"/>
    <property type="match status" value="1"/>
</dbReference>
<proteinExistence type="inferred from homology"/>
<comment type="subunit">
    <text evidence="3 8">Homodimer and heterodimers.</text>
</comment>
<keyword evidence="6 8" id="KW-1133">Transmembrane helix</keyword>
<evidence type="ECO:0000256" key="8">
    <source>
        <dbReference type="RuleBase" id="RU361233"/>
    </source>
</evidence>
<comment type="caution">
    <text evidence="11">The sequence shown here is derived from an EMBL/GenBank/DDBJ whole genome shotgun (WGS) entry which is preliminary data.</text>
</comment>
<keyword evidence="7 8" id="KW-0472">Membrane</keyword>
<feature type="domain" description="Casparian strip membrane protein" evidence="10">
    <location>
        <begin position="30"/>
        <end position="122"/>
    </location>
</feature>
<keyword evidence="5 8" id="KW-0812">Transmembrane</keyword>
<dbReference type="OrthoDB" id="1906221at2759"/>
<dbReference type="Pfam" id="PF04535">
    <property type="entry name" value="CASP_dom"/>
    <property type="match status" value="1"/>
</dbReference>
<feature type="transmembrane region" description="Helical" evidence="8">
    <location>
        <begin position="31"/>
        <end position="49"/>
    </location>
</feature>
<comment type="caution">
    <text evidence="8">Lacks conserved residue(s) required for the propagation of feature annotation.</text>
</comment>
<feature type="compositionally biased region" description="Polar residues" evidence="9">
    <location>
        <begin position="159"/>
        <end position="169"/>
    </location>
</feature>
<dbReference type="InterPro" id="IPR006459">
    <property type="entry name" value="CASP/CASPL"/>
</dbReference>
<reference evidence="11" key="1">
    <citation type="submission" date="2020-07" db="EMBL/GenBank/DDBJ databases">
        <title>Genome sequence and genetic diversity analysis of an under-domesticated orphan crop, white fonio (Digitaria exilis).</title>
        <authorList>
            <person name="Bennetzen J.L."/>
            <person name="Chen S."/>
            <person name="Ma X."/>
            <person name="Wang X."/>
            <person name="Yssel A.E.J."/>
            <person name="Chaluvadi S.R."/>
            <person name="Johnson M."/>
            <person name="Gangashetty P."/>
            <person name="Hamidou F."/>
            <person name="Sanogo M.D."/>
            <person name="Zwaenepoel A."/>
            <person name="Wallace J."/>
            <person name="Van De Peer Y."/>
            <person name="Van Deynze A."/>
        </authorList>
    </citation>
    <scope>NUCLEOTIDE SEQUENCE</scope>
    <source>
        <tissue evidence="11">Leaves</tissue>
    </source>
</reference>
<dbReference type="Proteomes" id="UP000636709">
    <property type="component" value="Unassembled WGS sequence"/>
</dbReference>